<evidence type="ECO:0000259" key="2">
    <source>
        <dbReference type="Pfam" id="PF08241"/>
    </source>
</evidence>
<evidence type="ECO:0000313" key="3">
    <source>
        <dbReference type="EMBL" id="CAK7265640.1"/>
    </source>
</evidence>
<comment type="caution">
    <text evidence="3">The sequence shown here is derived from an EMBL/GenBank/DDBJ whole genome shotgun (WGS) entry which is preliminary data.</text>
</comment>
<protein>
    <recommendedName>
        <fullName evidence="2">Methyltransferase type 11 domain-containing protein</fullName>
    </recommendedName>
</protein>
<organism evidence="3 4">
    <name type="scientific">Sporothrix epigloea</name>
    <dbReference type="NCBI Taxonomy" id="1892477"/>
    <lineage>
        <taxon>Eukaryota</taxon>
        <taxon>Fungi</taxon>
        <taxon>Dikarya</taxon>
        <taxon>Ascomycota</taxon>
        <taxon>Pezizomycotina</taxon>
        <taxon>Sordariomycetes</taxon>
        <taxon>Sordariomycetidae</taxon>
        <taxon>Ophiostomatales</taxon>
        <taxon>Ophiostomataceae</taxon>
        <taxon>Sporothrix</taxon>
    </lineage>
</organism>
<name>A0ABP0DBP5_9PEZI</name>
<dbReference type="Gene3D" id="3.40.50.150">
    <property type="entry name" value="Vaccinia Virus protein VP39"/>
    <property type="match status" value="1"/>
</dbReference>
<feature type="domain" description="Methyltransferase type 11" evidence="2">
    <location>
        <begin position="788"/>
        <end position="874"/>
    </location>
</feature>
<proteinExistence type="predicted"/>
<dbReference type="Proteomes" id="UP001642502">
    <property type="component" value="Unassembled WGS sequence"/>
</dbReference>
<gene>
    <name evidence="3" type="ORF">SEPCBS119000_001616</name>
</gene>
<feature type="region of interest" description="Disordered" evidence="1">
    <location>
        <begin position="171"/>
        <end position="192"/>
    </location>
</feature>
<dbReference type="InterPro" id="IPR013216">
    <property type="entry name" value="Methyltransf_11"/>
</dbReference>
<dbReference type="InterPro" id="IPR029063">
    <property type="entry name" value="SAM-dependent_MTases_sf"/>
</dbReference>
<dbReference type="Pfam" id="PF08241">
    <property type="entry name" value="Methyltransf_11"/>
    <property type="match status" value="1"/>
</dbReference>
<dbReference type="EMBL" id="CAWUON010000013">
    <property type="protein sequence ID" value="CAK7265640.1"/>
    <property type="molecule type" value="Genomic_DNA"/>
</dbReference>
<evidence type="ECO:0000313" key="4">
    <source>
        <dbReference type="Proteomes" id="UP001642502"/>
    </source>
</evidence>
<feature type="compositionally biased region" description="Polar residues" evidence="1">
    <location>
        <begin position="176"/>
        <end position="192"/>
    </location>
</feature>
<evidence type="ECO:0000256" key="1">
    <source>
        <dbReference type="SAM" id="MobiDB-lite"/>
    </source>
</evidence>
<keyword evidence="4" id="KW-1185">Reference proteome</keyword>
<dbReference type="SUPFAM" id="SSF53335">
    <property type="entry name" value="S-adenosyl-L-methionine-dependent methyltransferases"/>
    <property type="match status" value="1"/>
</dbReference>
<accession>A0ABP0DBP5</accession>
<sequence length="1041" mass="115322">MSYSIKVQRYFESQLEEEHHYFDTTTEEANISNASSIRGRTPRMSSQSRLYKLHHQHQPKLVNSRQYKINQHIDQQAEELGQDVHMLLSPTSDQFPTPRGPYFLHVPLLSSSPSDMSIDYEETFEDQLSHGKKSPASLWNRPGSVITDVTGIDGVDEYHDDLTTRQSKLSDPGITRYNNVPHHTSSDMSRLTDSGPEEAFQMLLQLEIPLRSASLLANADTKACTSAATPALSNQVPLLPPVMAFMQRHQALHVPADSTPPSLDGSLTSDQLSRMSAQISTPPTPVIGVAGDNSANSVGWAGVQLQPDALALLQSLAQNEPSSVAGTSNKSKFVNDISTEDEQPALEMSENRSHPILTLSTSGLTSNTLQFSPVRQRSLADLTRLDIPSPGGFMLDLSPQTRRMWQMPSLAPIETVYPPTTSTAERFYKLPWANENVSPVHRSKRRPLHMPGADLSDLAVERIVEVPPVNFKDPITAFCAQQIPLTARLVVPEEPLSARLETVDKLNEFAVSAELEGFIEKVVSTEIVDGGTDIEIQQLQQTTVGQLDRTEKWLYAQRAYLVGIPDLTVAVDEILSHAATDGDMVPDVPPKDEIITASSSAVLRRQAPPLHEIVPSSTVLCTLSSKMSRKESAYYCAFTEYLTRERVTDSFINRLPRFENLQSHRLLFREAHRNQLLGKHQLKILPQSAKKRRNTNVVHGDDDLLDDLDKIRTEEKFEAFNHMAVTTWNVAAQRLLNGGRLVSTPIDKLLTHASRMTPGPGGVIHDRPSVLDLGGQATCDWAWHVAVQYPNIEVCSVTTEAFRQLSSTNLCGPSNHRQVSIEKLTCLPFDDGQFDLVRASELYSILKSVGENGENEWTACLNECYRVLKPGGYFEFTVLDSDIVNAGPLANAKSVEFGFALQTLGYDPTPTKTFLDRLGRAHFVDVKRMWMCLPVGPRPEYLTKLTASHTLNDAVERGSTDHIAAVTGLVGSLSWERWLLRAEMEKTAGEWRLADSNIANAAISEAGKSLDGVHAIVEEGRITGAAWRMLRGHARKPVLSK</sequence>
<dbReference type="CDD" id="cd02440">
    <property type="entry name" value="AdoMet_MTases"/>
    <property type="match status" value="1"/>
</dbReference>
<reference evidence="3 4" key="1">
    <citation type="submission" date="2024-01" db="EMBL/GenBank/DDBJ databases">
        <authorList>
            <person name="Allen C."/>
            <person name="Tagirdzhanova G."/>
        </authorList>
    </citation>
    <scope>NUCLEOTIDE SEQUENCE [LARGE SCALE GENOMIC DNA]</scope>
    <source>
        <strain evidence="3 4">CBS 119000</strain>
    </source>
</reference>